<keyword evidence="1" id="KW-1133">Transmembrane helix</keyword>
<feature type="transmembrane region" description="Helical" evidence="1">
    <location>
        <begin position="135"/>
        <end position="152"/>
    </location>
</feature>
<feature type="transmembrane region" description="Helical" evidence="1">
    <location>
        <begin position="269"/>
        <end position="289"/>
    </location>
</feature>
<evidence type="ECO:0000259" key="2">
    <source>
        <dbReference type="Pfam" id="PF00487"/>
    </source>
</evidence>
<feature type="domain" description="Fatty acid desaturase" evidence="2">
    <location>
        <begin position="138"/>
        <end position="396"/>
    </location>
</feature>
<dbReference type="InterPro" id="IPR005804">
    <property type="entry name" value="FA_desaturase_dom"/>
</dbReference>
<dbReference type="HOGENOM" id="CLU_033094_3_1_4"/>
<dbReference type="Proteomes" id="UP000001930">
    <property type="component" value="Chromosome I"/>
</dbReference>
<dbReference type="AlphaFoldDB" id="Q2SXN3"/>
<dbReference type="GO" id="GO:0016491">
    <property type="term" value="F:oxidoreductase activity"/>
    <property type="evidence" value="ECO:0007669"/>
    <property type="project" value="InterPro"/>
</dbReference>
<dbReference type="PANTHER" id="PTHR32100">
    <property type="entry name" value="OMEGA-6 FATTY ACID DESATURASE, CHLOROPLASTIC"/>
    <property type="match status" value="1"/>
</dbReference>
<protein>
    <submittedName>
        <fullName evidence="3">Fatty acid desaturase domain protein</fullName>
    </submittedName>
</protein>
<evidence type="ECO:0000313" key="4">
    <source>
        <dbReference type="Proteomes" id="UP000001930"/>
    </source>
</evidence>
<keyword evidence="1" id="KW-0812">Transmembrane</keyword>
<organism evidence="3 4">
    <name type="scientific">Burkholderia thailandensis (strain ATCC 700388 / DSM 13276 / CCUG 48851 / CIP 106301 / E264)</name>
    <dbReference type="NCBI Taxonomy" id="271848"/>
    <lineage>
        <taxon>Bacteria</taxon>
        <taxon>Pseudomonadati</taxon>
        <taxon>Pseudomonadota</taxon>
        <taxon>Betaproteobacteria</taxon>
        <taxon>Burkholderiales</taxon>
        <taxon>Burkholderiaceae</taxon>
        <taxon>Burkholderia</taxon>
        <taxon>pseudomallei group</taxon>
    </lineage>
</organism>
<dbReference type="Pfam" id="PF00487">
    <property type="entry name" value="FA_desaturase"/>
    <property type="match status" value="1"/>
</dbReference>
<dbReference type="KEGG" id="bte:BTH_I1784"/>
<keyword evidence="1" id="KW-0472">Membrane</keyword>
<sequence>MPSRVGRHRLVLPPERTGIRAPRRSGRLLPCRTRRDRNRDPATGMRAALARRRDFAADRKAAGNGASTSLCVIDSMNDSSTPIRVDEPMPHRKVIRAWITPFGDRVIARSIVLLVVDYLLLFAAFAGALLAASSIVKIVCGMAAGFITGRLFIIGHDACHQSLTPNHRLNRWLGRIAFLPSLTPYSLWEVGHNVVHHGYTNLKGFDFVWAPLTPDEYAALSPARRMLDRVYRSGWAPGLYYLVEIWWLRMYFPAKAYLGASRPIFRRDCLLVTGFAALWIGAVVQIAAATQQPTLLLLFTGVAVPFLFWCSMIGFVVYVHHTDPRISWHANRAEWSRAAPFVSTTLHLTFPFGIGGLLHHIMEHTAHHVDMSIPLYGLKDAQAKLEAMLPGRIVVQRFSWRWYFDTARRCKLYDTGRRHWTDYRGRATSDAHLRADAPMAEQRPIDAPTGLSGA</sequence>
<name>Q2SXN3_BURTA</name>
<dbReference type="EMBL" id="CP000086">
    <property type="protein sequence ID" value="ABC39391.1"/>
    <property type="molecule type" value="Genomic_DNA"/>
</dbReference>
<accession>Q2SXN3</accession>
<dbReference type="InterPro" id="IPR012171">
    <property type="entry name" value="Fatty_acid_desaturase"/>
</dbReference>
<evidence type="ECO:0000313" key="3">
    <source>
        <dbReference type="EMBL" id="ABC39391.1"/>
    </source>
</evidence>
<evidence type="ECO:0000256" key="1">
    <source>
        <dbReference type="SAM" id="Phobius"/>
    </source>
</evidence>
<proteinExistence type="predicted"/>
<feature type="transmembrane region" description="Helical" evidence="1">
    <location>
        <begin position="295"/>
        <end position="319"/>
    </location>
</feature>
<feature type="transmembrane region" description="Helical" evidence="1">
    <location>
        <begin position="106"/>
        <end position="129"/>
    </location>
</feature>
<keyword evidence="4" id="KW-1185">Reference proteome</keyword>
<gene>
    <name evidence="3" type="ordered locus">BTH_I1784</name>
</gene>
<reference evidence="3 4" key="1">
    <citation type="journal article" date="2005" name="BMC Genomics">
        <title>Bacterial genome adaptation to niches: divergence of the potential virulence genes in three Burkholderia species of different survival strategies.</title>
        <authorList>
            <person name="Kim H.S."/>
            <person name="Schell M.A."/>
            <person name="Yu Y."/>
            <person name="Ulrich R.L."/>
            <person name="Sarria S.H."/>
            <person name="Nierman W.C."/>
            <person name="DeShazer D."/>
        </authorList>
    </citation>
    <scope>NUCLEOTIDE SEQUENCE [LARGE SCALE GENOMIC DNA]</scope>
    <source>
        <strain evidence="4">ATCC 700388 / DSM 13276 / CCUG 48851 / CIP 106301 / E264</strain>
    </source>
</reference>
<dbReference type="GO" id="GO:0006629">
    <property type="term" value="P:lipid metabolic process"/>
    <property type="evidence" value="ECO:0007669"/>
    <property type="project" value="InterPro"/>
</dbReference>